<evidence type="ECO:0000256" key="9">
    <source>
        <dbReference type="ARBA" id="ARBA00023136"/>
    </source>
</evidence>
<dbReference type="InterPro" id="IPR002751">
    <property type="entry name" value="CbiM/NikMN"/>
</dbReference>
<keyword evidence="7 11" id="KW-1133">Transmembrane helix</keyword>
<keyword evidence="3 11" id="KW-0813">Transport</keyword>
<evidence type="ECO:0000256" key="11">
    <source>
        <dbReference type="HAMAP-Rule" id="MF_01462"/>
    </source>
</evidence>
<dbReference type="InterPro" id="IPR018024">
    <property type="entry name" value="CbiM"/>
</dbReference>
<feature type="transmembrane region" description="Helical" evidence="11">
    <location>
        <begin position="140"/>
        <end position="158"/>
    </location>
</feature>
<evidence type="ECO:0000256" key="10">
    <source>
        <dbReference type="ARBA" id="ARBA00023285"/>
    </source>
</evidence>
<dbReference type="Pfam" id="PF01891">
    <property type="entry name" value="CbiM"/>
    <property type="match status" value="1"/>
</dbReference>
<dbReference type="PANTHER" id="PTHR43627:SF1">
    <property type="entry name" value="COBALT TRANSPORT PROTEIN CBIM"/>
    <property type="match status" value="1"/>
</dbReference>
<feature type="transmembrane region" description="Helical" evidence="11">
    <location>
        <begin position="37"/>
        <end position="55"/>
    </location>
</feature>
<evidence type="ECO:0000256" key="8">
    <source>
        <dbReference type="ARBA" id="ARBA00023065"/>
    </source>
</evidence>
<comment type="function">
    <text evidence="11">Part of the energy-coupling factor (ECF) transporter complex CbiMNOQ involved in cobalt import.</text>
</comment>
<feature type="transmembrane region" description="Helical" evidence="11">
    <location>
        <begin position="67"/>
        <end position="89"/>
    </location>
</feature>
<dbReference type="NCBIfam" id="NF006184">
    <property type="entry name" value="PRK08319.1"/>
    <property type="match status" value="1"/>
</dbReference>
<gene>
    <name evidence="11" type="primary">cbiM</name>
    <name evidence="12" type="ORF">DESUT3_08080</name>
</gene>
<comment type="pathway">
    <text evidence="11">Cofactor biosynthesis; adenosylcobalamin biosynthesis.</text>
</comment>
<organism evidence="12 13">
    <name type="scientific">Desulfuromonas versatilis</name>
    <dbReference type="NCBI Taxonomy" id="2802975"/>
    <lineage>
        <taxon>Bacteria</taxon>
        <taxon>Pseudomonadati</taxon>
        <taxon>Thermodesulfobacteriota</taxon>
        <taxon>Desulfuromonadia</taxon>
        <taxon>Desulfuromonadales</taxon>
        <taxon>Desulfuromonadaceae</taxon>
        <taxon>Desulfuromonas</taxon>
    </lineage>
</organism>
<dbReference type="Gene3D" id="1.10.1760.20">
    <property type="match status" value="1"/>
</dbReference>
<evidence type="ECO:0000256" key="7">
    <source>
        <dbReference type="ARBA" id="ARBA00022989"/>
    </source>
</evidence>
<dbReference type="Proteomes" id="UP001319827">
    <property type="component" value="Chromosome"/>
</dbReference>
<dbReference type="HAMAP" id="MF_01462">
    <property type="entry name" value="CbiM"/>
    <property type="match status" value="1"/>
</dbReference>
<keyword evidence="9 11" id="KW-0472">Membrane</keyword>
<keyword evidence="10 11" id="KW-0170">Cobalt</keyword>
<dbReference type="EMBL" id="AP024355">
    <property type="protein sequence ID" value="BCR03739.1"/>
    <property type="molecule type" value="Genomic_DNA"/>
</dbReference>
<name>A0ABM8HTE4_9BACT</name>
<evidence type="ECO:0000256" key="3">
    <source>
        <dbReference type="ARBA" id="ARBA00022448"/>
    </source>
</evidence>
<evidence type="ECO:0000256" key="4">
    <source>
        <dbReference type="ARBA" id="ARBA00022475"/>
    </source>
</evidence>
<dbReference type="PANTHER" id="PTHR43627">
    <property type="match status" value="1"/>
</dbReference>
<evidence type="ECO:0000313" key="12">
    <source>
        <dbReference type="EMBL" id="BCR03739.1"/>
    </source>
</evidence>
<evidence type="ECO:0000256" key="1">
    <source>
        <dbReference type="ARBA" id="ARBA00004651"/>
    </source>
</evidence>
<dbReference type="RefSeq" id="WP_225911618.1">
    <property type="nucleotide sequence ID" value="NZ_AP024355.1"/>
</dbReference>
<reference evidence="12 13" key="1">
    <citation type="journal article" date="2016" name="C (Basel)">
        <title>Selective Growth of and Electricity Production by Marine Exoelectrogenic Bacteria in Self-Aggregated Hydrogel of Microbially Reduced Graphene Oxide.</title>
        <authorList>
            <person name="Yoshida N."/>
            <person name="Goto Y."/>
            <person name="Miyata Y."/>
        </authorList>
    </citation>
    <scope>NUCLEOTIDE SEQUENCE [LARGE SCALE GENOMIC DNA]</scope>
    <source>
        <strain evidence="12 13">NIT-T3</strain>
    </source>
</reference>
<proteinExistence type="inferred from homology"/>
<keyword evidence="4 11" id="KW-1003">Cell membrane</keyword>
<comment type="subunit">
    <text evidence="11">Forms an energy-coupling factor (ECF) transporter complex composed of an ATP-binding protein (A component, CbiO), a transmembrane protein (T component, CbiQ) and 2 possible substrate-capture proteins (S components, CbiM and CbiN) of unknown stoichimetry.</text>
</comment>
<feature type="transmembrane region" description="Helical" evidence="11">
    <location>
        <begin position="164"/>
        <end position="182"/>
    </location>
</feature>
<evidence type="ECO:0000256" key="5">
    <source>
        <dbReference type="ARBA" id="ARBA00022573"/>
    </source>
</evidence>
<protein>
    <recommendedName>
        <fullName evidence="11">Cobalt transport protein CbiM</fullName>
    </recommendedName>
    <alternativeName>
        <fullName evidence="11">Energy-coupling factor transporter probable substrate-capture protein CbiM</fullName>
        <shortName evidence="11">ECF transporter S component CbiM</shortName>
    </alternativeName>
</protein>
<evidence type="ECO:0000256" key="6">
    <source>
        <dbReference type="ARBA" id="ARBA00022692"/>
    </source>
</evidence>
<keyword evidence="6 11" id="KW-0812">Transmembrane</keyword>
<keyword evidence="2 11" id="KW-0171">Cobalt transport</keyword>
<sequence>MKSRTFAAMGTGALVGGSLLAPTSARAMHISEGILPAGWAIFWFVVALPFVAWGVRQVNLSKKADPSYIPLLGIFGAAVFVFSCFPIPVPVAGSTAHPAGTGISAIFLGPFASVVVAFISLLLQALFLAHGGLTTLGGNTFSMGVLGSFSGFAAFLAGRKLGLGLFWSGFLAGMAADLFTYLGTSFEMALALHGTQSFWSVLGQIYLAFMPTQIPLSILEGAVTGGILVYVQKHRPDILARLKVIGGAKP</sequence>
<accession>A0ABM8HTE4</accession>
<comment type="subcellular location">
    <subcellularLocation>
        <location evidence="1 11">Cell membrane</location>
        <topology evidence="1 11">Multi-pass membrane protein</topology>
    </subcellularLocation>
</comment>
<keyword evidence="8 11" id="KW-0406">Ion transport</keyword>
<reference evidence="12 13" key="2">
    <citation type="journal article" date="2021" name="Int. J. Syst. Evol. Microbiol.">
        <title>Isolation and Polyphasic Characterization of Desulfuromonas versatilis sp. Nov., an Electrogenic Bacteria Capable of Versatile Metabolism Isolated from a Graphene Oxide-Reducing Enrichment Culture.</title>
        <authorList>
            <person name="Xie L."/>
            <person name="Yoshida N."/>
            <person name="Ishii S."/>
            <person name="Meng L."/>
        </authorList>
    </citation>
    <scope>NUCLEOTIDE SEQUENCE [LARGE SCALE GENOMIC DNA]</scope>
    <source>
        <strain evidence="12 13">NIT-T3</strain>
    </source>
</reference>
<keyword evidence="5 11" id="KW-0169">Cobalamin biosynthesis</keyword>
<evidence type="ECO:0000313" key="13">
    <source>
        <dbReference type="Proteomes" id="UP001319827"/>
    </source>
</evidence>
<keyword evidence="13" id="KW-1185">Reference proteome</keyword>
<feature type="transmembrane region" description="Helical" evidence="11">
    <location>
        <begin position="101"/>
        <end position="128"/>
    </location>
</feature>
<comment type="similarity">
    <text evidence="11">Belongs to the CbiM family.</text>
</comment>
<feature type="transmembrane region" description="Helical" evidence="11">
    <location>
        <begin position="214"/>
        <end position="231"/>
    </location>
</feature>
<evidence type="ECO:0000256" key="2">
    <source>
        <dbReference type="ARBA" id="ARBA00022426"/>
    </source>
</evidence>